<evidence type="ECO:0000259" key="2">
    <source>
        <dbReference type="Pfam" id="PF13175"/>
    </source>
</evidence>
<dbReference type="EMBL" id="LQPG01000057">
    <property type="protein sequence ID" value="ORW06738.1"/>
    <property type="molecule type" value="Genomic_DNA"/>
</dbReference>
<protein>
    <recommendedName>
        <fullName evidence="2">Endonuclease GajA/Old nuclease/RecF-like AAA domain-containing protein</fullName>
    </recommendedName>
</protein>
<feature type="coiled-coil region" evidence="1">
    <location>
        <begin position="323"/>
        <end position="357"/>
    </location>
</feature>
<gene>
    <name evidence="3" type="ORF">AWC16_00945</name>
</gene>
<keyword evidence="1" id="KW-0175">Coiled coil</keyword>
<dbReference type="PANTHER" id="PTHR41259:SF1">
    <property type="entry name" value="DOUBLE-STRAND BREAK REPAIR RAD50 ATPASE, PUTATIVE-RELATED"/>
    <property type="match status" value="1"/>
</dbReference>
<dbReference type="RefSeq" id="WP_085266970.1">
    <property type="nucleotide sequence ID" value="NZ_JACKVG010000029.1"/>
</dbReference>
<evidence type="ECO:0000313" key="3">
    <source>
        <dbReference type="EMBL" id="ORW06738.1"/>
    </source>
</evidence>
<dbReference type="PANTHER" id="PTHR41259">
    <property type="entry name" value="DOUBLE-STRAND BREAK REPAIR RAD50 ATPASE, PUTATIVE-RELATED"/>
    <property type="match status" value="1"/>
</dbReference>
<dbReference type="Pfam" id="PF13175">
    <property type="entry name" value="AAA_15"/>
    <property type="match status" value="1"/>
</dbReference>
<dbReference type="Gene3D" id="3.40.50.300">
    <property type="entry name" value="P-loop containing nucleotide triphosphate hydrolases"/>
    <property type="match status" value="2"/>
</dbReference>
<comment type="caution">
    <text evidence="3">The sequence shown here is derived from an EMBL/GenBank/DDBJ whole genome shotgun (WGS) entry which is preliminary data.</text>
</comment>
<proteinExistence type="predicted"/>
<feature type="domain" description="Endonuclease GajA/Old nuclease/RecF-like AAA" evidence="2">
    <location>
        <begin position="1"/>
        <end position="63"/>
    </location>
</feature>
<organism evidence="3 4">
    <name type="scientific">Mycolicibacter longobardus</name>
    <dbReference type="NCBI Taxonomy" id="1108812"/>
    <lineage>
        <taxon>Bacteria</taxon>
        <taxon>Bacillati</taxon>
        <taxon>Actinomycetota</taxon>
        <taxon>Actinomycetes</taxon>
        <taxon>Mycobacteriales</taxon>
        <taxon>Mycobacteriaceae</taxon>
        <taxon>Mycolicibacter</taxon>
    </lineage>
</organism>
<dbReference type="Proteomes" id="UP000193866">
    <property type="component" value="Unassembled WGS sequence"/>
</dbReference>
<sequence>MRLHRLVLTNYRGVAHREIDFPDHGVVVVSGANEIGKSSMIEALDLLLESKDRSAKKDVKQVKPTHADVGAEVTAEISTGPYRFVYHKRFHKAPRTQLTVLEPRREQLTGDEAHERVRAMLDETMDTGLWQAQRVLQAASTAAVDLSGCDALSRALDVAAGDTVTLSGTEPILVERIDAEYARYFTATGRPTGEWAAAISALADAEAEVARCAELLAEVEERVARHAGLSEQLARLTEDQVAADARHSAAQVAGATIAALRDQLRDAQLVAAAAEATGAAAESGHTYRQRLLGDLESRTATVGLLDNEIAEATQAQVGADADVTAAELEASEAARALASATERAATTRRLVEQLAAREEADRLAARLARIDATEGELAQVSAELAEIIVTESALRRIEDAAAAVDRTQASLAAISATLEFTAAADIDLLIAGEHTRLPAGQSWSASVTDSTEVQVPGLLSVRVRPGDSAREAHTKHVAAQSELADALAAAGVDDLAQARRSDQRRRELQGGRDQLTAALAALRGDDDVEALRARLTQLRGEHGEVAAGITPEGARAERDAADALRTQADADCETRRRAVSEAAARRTEAATRVTLLRDQAATQRIELEAITQRLTEQRAAVSDEDLATAVESNRQALRIAQQRVTELSEQLDAATPDAVDAELVAAEAAAQALHLRHAETARALHEVEVELGVFGTQGRRGQLDAAQIAREHAAAEHDRIGRRARAASLLRSTIIRHRDDTRRRYVEPFRVEIQRLGAHVFGADFEVEVDTDLKICARTLGGRTVPYESLSGGAKEQLGILTRLAGAALVAKEDSVPVVIDDALGFTDPERLEKMGAVFDAVGAQGQVIVLTCSPDRYRSVTDAHRIDLSA</sequence>
<dbReference type="OrthoDB" id="3177877at2"/>
<name>A0A1X1Y6N9_9MYCO</name>
<dbReference type="STRING" id="1108812.AWC16_00945"/>
<dbReference type="InterPro" id="IPR041685">
    <property type="entry name" value="AAA_GajA/Old/RecF-like"/>
</dbReference>
<reference evidence="3 4" key="1">
    <citation type="submission" date="2016-01" db="EMBL/GenBank/DDBJ databases">
        <title>The new phylogeny of the genus Mycobacterium.</title>
        <authorList>
            <person name="Tarcisio F."/>
            <person name="Conor M."/>
            <person name="Antonella G."/>
            <person name="Elisabetta G."/>
            <person name="Giulia F.S."/>
            <person name="Sara T."/>
            <person name="Anna F."/>
            <person name="Clotilde B."/>
            <person name="Roberto B."/>
            <person name="Veronica D.S."/>
            <person name="Fabio R."/>
            <person name="Monica P."/>
            <person name="Olivier J."/>
            <person name="Enrico T."/>
            <person name="Nicola S."/>
        </authorList>
    </citation>
    <scope>NUCLEOTIDE SEQUENCE [LARGE SCALE GENOMIC DNA]</scope>
    <source>
        <strain evidence="3 4">DSM 45394</strain>
    </source>
</reference>
<dbReference type="AlphaFoldDB" id="A0A1X1Y6N9"/>
<dbReference type="SUPFAM" id="SSF52540">
    <property type="entry name" value="P-loop containing nucleoside triphosphate hydrolases"/>
    <property type="match status" value="1"/>
</dbReference>
<evidence type="ECO:0000256" key="1">
    <source>
        <dbReference type="SAM" id="Coils"/>
    </source>
</evidence>
<keyword evidence="4" id="KW-1185">Reference proteome</keyword>
<evidence type="ECO:0000313" key="4">
    <source>
        <dbReference type="Proteomes" id="UP000193866"/>
    </source>
</evidence>
<accession>A0A1X1Y6N9</accession>
<dbReference type="InterPro" id="IPR027417">
    <property type="entry name" value="P-loop_NTPase"/>
</dbReference>